<dbReference type="SUPFAM" id="SSF55781">
    <property type="entry name" value="GAF domain-like"/>
    <property type="match status" value="1"/>
</dbReference>
<name>A0A157RNT1_9BORD</name>
<proteinExistence type="predicted"/>
<dbReference type="PROSITE" id="PS51077">
    <property type="entry name" value="HTH_ICLR"/>
    <property type="match status" value="1"/>
</dbReference>
<evidence type="ECO:0000256" key="2">
    <source>
        <dbReference type="ARBA" id="ARBA00023125"/>
    </source>
</evidence>
<keyword evidence="3" id="KW-0804">Transcription</keyword>
<evidence type="ECO:0000256" key="1">
    <source>
        <dbReference type="ARBA" id="ARBA00023015"/>
    </source>
</evidence>
<gene>
    <name evidence="6" type="primary">allR_4</name>
    <name evidence="6" type="ORF">SAMEA1982600_05309</name>
</gene>
<dbReference type="PANTHER" id="PTHR30136">
    <property type="entry name" value="HELIX-TURN-HELIX TRANSCRIPTIONAL REGULATOR, ICLR FAMILY"/>
    <property type="match status" value="1"/>
</dbReference>
<protein>
    <submittedName>
        <fullName evidence="6">IclR family transcriptional regulator</fullName>
    </submittedName>
</protein>
<evidence type="ECO:0000259" key="4">
    <source>
        <dbReference type="PROSITE" id="PS51077"/>
    </source>
</evidence>
<evidence type="ECO:0000259" key="5">
    <source>
        <dbReference type="PROSITE" id="PS51078"/>
    </source>
</evidence>
<dbReference type="Gene3D" id="1.10.10.10">
    <property type="entry name" value="Winged helix-like DNA-binding domain superfamily/Winged helix DNA-binding domain"/>
    <property type="match status" value="1"/>
</dbReference>
<feature type="domain" description="IclR-ED" evidence="5">
    <location>
        <begin position="72"/>
        <end position="263"/>
    </location>
</feature>
<dbReference type="RefSeq" id="WP_066421200.1">
    <property type="nucleotide sequence ID" value="NZ_FKBS01000029.1"/>
</dbReference>
<dbReference type="InterPro" id="IPR005471">
    <property type="entry name" value="Tscrpt_reg_IclR_N"/>
</dbReference>
<dbReference type="GO" id="GO:0045892">
    <property type="term" value="P:negative regulation of DNA-templated transcription"/>
    <property type="evidence" value="ECO:0007669"/>
    <property type="project" value="TreeGrafter"/>
</dbReference>
<dbReference type="PANTHER" id="PTHR30136:SF39">
    <property type="entry name" value="TRANSCRIPTIONAL REGULATORY PROTEIN"/>
    <property type="match status" value="1"/>
</dbReference>
<dbReference type="AlphaFoldDB" id="A0A157RNT1"/>
<dbReference type="InterPro" id="IPR050707">
    <property type="entry name" value="HTH_MetabolicPath_Reg"/>
</dbReference>
<feature type="domain" description="HTH iclR-type" evidence="4">
    <location>
        <begin position="21"/>
        <end position="84"/>
    </location>
</feature>
<sequence length="263" mass="27860">MQELDSAGTADAPGDAAGAGPRTLRRGLMVLAALRDQGGAGLSVTDIARLTSIQRPTIYRLLAALLEAGLVTAIEGSKRYRAQLDSEPELTPPDPRVRQMLPTLRRLAERTGDAVFLVVRDGDESVSLHREIGSYPVQILATYAGKRQPLGVGSGGMALLAALPDRTAHGIVMRNSAKLDEYGGMTANEMLRLIENTRARGYSVVGNHAVRGALGVGCALLDAQGAPVLAVSVTAIIDRMPAQRQREIAGWIKAELGRLAPRA</sequence>
<dbReference type="Pfam" id="PF09339">
    <property type="entry name" value="HTH_IclR"/>
    <property type="match status" value="1"/>
</dbReference>
<dbReference type="Gene3D" id="3.30.450.40">
    <property type="match status" value="1"/>
</dbReference>
<dbReference type="InterPro" id="IPR029016">
    <property type="entry name" value="GAF-like_dom_sf"/>
</dbReference>
<dbReference type="InterPro" id="IPR036388">
    <property type="entry name" value="WH-like_DNA-bd_sf"/>
</dbReference>
<evidence type="ECO:0000313" key="7">
    <source>
        <dbReference type="Proteomes" id="UP000077037"/>
    </source>
</evidence>
<dbReference type="SUPFAM" id="SSF46785">
    <property type="entry name" value="Winged helix' DNA-binding domain"/>
    <property type="match status" value="1"/>
</dbReference>
<dbReference type="GO" id="GO:0003700">
    <property type="term" value="F:DNA-binding transcription factor activity"/>
    <property type="evidence" value="ECO:0007669"/>
    <property type="project" value="TreeGrafter"/>
</dbReference>
<dbReference type="GO" id="GO:0003677">
    <property type="term" value="F:DNA binding"/>
    <property type="evidence" value="ECO:0007669"/>
    <property type="project" value="UniProtKB-KW"/>
</dbReference>
<dbReference type="Pfam" id="PF01614">
    <property type="entry name" value="IclR_C"/>
    <property type="match status" value="1"/>
</dbReference>
<dbReference type="PROSITE" id="PS51078">
    <property type="entry name" value="ICLR_ED"/>
    <property type="match status" value="1"/>
</dbReference>
<evidence type="ECO:0000256" key="3">
    <source>
        <dbReference type="ARBA" id="ARBA00023163"/>
    </source>
</evidence>
<keyword evidence="1" id="KW-0805">Transcription regulation</keyword>
<evidence type="ECO:0000313" key="6">
    <source>
        <dbReference type="EMBL" id="SAI59555.1"/>
    </source>
</evidence>
<dbReference type="InterPro" id="IPR036390">
    <property type="entry name" value="WH_DNA-bd_sf"/>
</dbReference>
<dbReference type="SMART" id="SM00346">
    <property type="entry name" value="HTH_ICLR"/>
    <property type="match status" value="1"/>
</dbReference>
<reference evidence="6 7" key="1">
    <citation type="submission" date="2016-03" db="EMBL/GenBank/DDBJ databases">
        <authorList>
            <consortium name="Pathogen Informatics"/>
        </authorList>
    </citation>
    <scope>NUCLEOTIDE SEQUENCE [LARGE SCALE GENOMIC DNA]</scope>
    <source>
        <strain evidence="6 7">NCTC13364</strain>
    </source>
</reference>
<accession>A0A157RNT1</accession>
<dbReference type="Proteomes" id="UP000077037">
    <property type="component" value="Unassembled WGS sequence"/>
</dbReference>
<dbReference type="OrthoDB" id="13103at2"/>
<dbReference type="EMBL" id="FKBS01000029">
    <property type="protein sequence ID" value="SAI59555.1"/>
    <property type="molecule type" value="Genomic_DNA"/>
</dbReference>
<dbReference type="InterPro" id="IPR014757">
    <property type="entry name" value="Tscrpt_reg_IclR_C"/>
</dbReference>
<keyword evidence="2" id="KW-0238">DNA-binding</keyword>
<organism evidence="6 7">
    <name type="scientific">Bordetella ansorpii</name>
    <dbReference type="NCBI Taxonomy" id="288768"/>
    <lineage>
        <taxon>Bacteria</taxon>
        <taxon>Pseudomonadati</taxon>
        <taxon>Pseudomonadota</taxon>
        <taxon>Betaproteobacteria</taxon>
        <taxon>Burkholderiales</taxon>
        <taxon>Alcaligenaceae</taxon>
        <taxon>Bordetella</taxon>
    </lineage>
</organism>